<sequence>MATIFAKDDLIVDATASLNGRVAEIGGSWVSVSGTSSGLGGTSGTMGVYLNQGARSTSTTSPGVIAYLSDPAPADDIVLSWKSGYFGTSGAPGVAFRVNGTSGYLLQLAQTFIVLYKTVAGSRKTVIQQTGLSPLSPTNAFHDYELHVKGGRLSLYKDGALFWEYEDADAPLLTAGNVGLFIRGDGRTTNFLAYVPDGEIVVGSPESAGSSEAAFAGEKFVAGSISSAGTTPTAYMQSATYRVGEMRNANGESNARFDAIALITAQMYALAQAPEPDFHSVGFSATTGAMDGAGTTVAAFVGRATMSGDMAGAGVTSDAMVSRAFGQGEGEFSIGSGGTSAAAFTAQRIVSARMQSEPKYDGDSFKFVGGRTIEASFLSEGSSTAGFTGYVAVRIEAAGSSTASFAPTDVTIPATFSAVGSSVGALKELEFAVTRFGQVGALGFGRMVGVSVTGGAMKSQGASIMSGWAGATIFSSEMGAEGSMRGRMVSLSFSSNIPTPDDRVSFLPAEDRTAVLEVEDREVLLPVEDREILLPAEDRIAYL</sequence>
<evidence type="ECO:0000313" key="1">
    <source>
        <dbReference type="EMBL" id="ARK07484.1"/>
    </source>
</evidence>
<dbReference type="EMBL" id="KY629563">
    <property type="protein sequence ID" value="ARK07484.1"/>
    <property type="molecule type" value="Genomic_DNA"/>
</dbReference>
<organism evidence="1 2">
    <name type="scientific">Sphingobium phage Lacusarx</name>
    <dbReference type="NCBI Taxonomy" id="1980139"/>
    <lineage>
        <taxon>Viruses</taxon>
        <taxon>Duplodnaviria</taxon>
        <taxon>Heunggongvirae</taxon>
        <taxon>Uroviricota</taxon>
        <taxon>Caudoviricetes</taxon>
        <taxon>Lacusarxvirus</taxon>
        <taxon>Lacusarxvirus lacusarx</taxon>
    </lineage>
</organism>
<protein>
    <submittedName>
        <fullName evidence="1">Uncharacterized protein</fullName>
    </submittedName>
</protein>
<gene>
    <name evidence="1" type="ORF">LAV_00108</name>
</gene>
<evidence type="ECO:0000313" key="2">
    <source>
        <dbReference type="Proteomes" id="UP000223906"/>
    </source>
</evidence>
<proteinExistence type="predicted"/>
<keyword evidence="2" id="KW-1185">Reference proteome</keyword>
<dbReference type="Proteomes" id="UP000223906">
    <property type="component" value="Segment"/>
</dbReference>
<dbReference type="Gene3D" id="2.60.120.560">
    <property type="entry name" value="Exo-inulinase, domain 1"/>
    <property type="match status" value="1"/>
</dbReference>
<reference evidence="1 2" key="1">
    <citation type="submission" date="2017-02" db="EMBL/GenBank/DDBJ databases">
        <title>The first characterized phage against a member of the ecologically important #sphingomonads reveals high dissimilarity against all other known phages.</title>
        <authorList>
            <person name="Nielsen T.K."/>
            <person name="Carstens A.B."/>
            <person name="Kot W."/>
            <person name="Lametsch R."/>
            <person name="Neve H."/>
            <person name="Hansen L.H."/>
        </authorList>
    </citation>
    <scope>NUCLEOTIDE SEQUENCE [LARGE SCALE GENOMIC DNA]</scope>
</reference>
<name>A0A1W6DX50_9CAUD</name>
<accession>A0A1W6DX50</accession>